<feature type="domain" description="EF-hand" evidence="4">
    <location>
        <begin position="93"/>
        <end position="127"/>
    </location>
</feature>
<feature type="domain" description="EF-hand" evidence="4">
    <location>
        <begin position="128"/>
        <end position="163"/>
    </location>
</feature>
<feature type="domain" description="EF-hand" evidence="4">
    <location>
        <begin position="21"/>
        <end position="56"/>
    </location>
</feature>
<reference evidence="6" key="1">
    <citation type="submission" date="2025-08" db="UniProtKB">
        <authorList>
            <consortium name="RefSeq"/>
        </authorList>
    </citation>
    <scope>IDENTIFICATION</scope>
    <source>
        <strain evidence="6">14028-0561.14</strain>
        <tissue evidence="6">Whole fly</tissue>
    </source>
</reference>
<dbReference type="FunFam" id="1.10.238.10:FF:000336">
    <property type="entry name" value="HLH domain-containing protein"/>
    <property type="match status" value="2"/>
</dbReference>
<evidence type="ECO:0000256" key="2">
    <source>
        <dbReference type="ARBA" id="ARBA00022737"/>
    </source>
</evidence>
<dbReference type="GO" id="GO:0005509">
    <property type="term" value="F:calcium ion binding"/>
    <property type="evidence" value="ECO:0007669"/>
    <property type="project" value="InterPro"/>
</dbReference>
<proteinExistence type="predicted"/>
<dbReference type="OrthoDB" id="26525at2759"/>
<accession>A0A6P4IUE5</accession>
<evidence type="ECO:0000313" key="5">
    <source>
        <dbReference type="Proteomes" id="UP001652661"/>
    </source>
</evidence>
<dbReference type="PROSITE" id="PS00018">
    <property type="entry name" value="EF_HAND_1"/>
    <property type="match status" value="3"/>
</dbReference>
<feature type="domain" description="EF-hand" evidence="4">
    <location>
        <begin position="57"/>
        <end position="92"/>
    </location>
</feature>
<dbReference type="InterPro" id="IPR011992">
    <property type="entry name" value="EF-hand-dom_pair"/>
</dbReference>
<dbReference type="GeneID" id="108077598"/>
<dbReference type="RefSeq" id="XP_017026481.1">
    <property type="nucleotide sequence ID" value="XM_017170992.1"/>
</dbReference>
<keyword evidence="5" id="KW-1185">Reference proteome</keyword>
<evidence type="ECO:0000256" key="3">
    <source>
        <dbReference type="ARBA" id="ARBA00022837"/>
    </source>
</evidence>
<dbReference type="PROSITE" id="PS50222">
    <property type="entry name" value="EF_HAND_2"/>
    <property type="match status" value="4"/>
</dbReference>
<evidence type="ECO:0000259" key="4">
    <source>
        <dbReference type="PROSITE" id="PS50222"/>
    </source>
</evidence>
<evidence type="ECO:0000256" key="1">
    <source>
        <dbReference type="ARBA" id="ARBA00022723"/>
    </source>
</evidence>
<keyword evidence="3" id="KW-0106">Calcium</keyword>
<dbReference type="Gene3D" id="1.10.238.10">
    <property type="entry name" value="EF-hand"/>
    <property type="match status" value="2"/>
</dbReference>
<dbReference type="InterPro" id="IPR002048">
    <property type="entry name" value="EF_hand_dom"/>
</dbReference>
<dbReference type="SMART" id="SM00054">
    <property type="entry name" value="EFh"/>
    <property type="match status" value="4"/>
</dbReference>
<dbReference type="PANTHER" id="PTHR23048">
    <property type="entry name" value="MYOSIN LIGHT CHAIN 1, 3"/>
    <property type="match status" value="1"/>
</dbReference>
<dbReference type="InterPro" id="IPR018247">
    <property type="entry name" value="EF_Hand_1_Ca_BS"/>
</dbReference>
<dbReference type="Proteomes" id="UP001652661">
    <property type="component" value="Chromosome 3R"/>
</dbReference>
<dbReference type="GO" id="GO:0016460">
    <property type="term" value="C:myosin II complex"/>
    <property type="evidence" value="ECO:0007669"/>
    <property type="project" value="TreeGrafter"/>
</dbReference>
<dbReference type="InterPro" id="IPR050230">
    <property type="entry name" value="CALM/Myosin/TropC-like"/>
</dbReference>
<sequence>MDQPKNVEYSLYLFMDELSGERLADYKLRFEQLNRNERGVITITELSDMVRSMGETPSDKELKEIFKASDLDGNGEIDFKEYCFVMAQFENDEEREICDIFKMFDRDADGYISEKDLLELLDNSAFKSERQAVRRLIDSVDCDGDGQINYDEFLALMKSALDYPSLE</sequence>
<evidence type="ECO:0000313" key="6">
    <source>
        <dbReference type="RefSeq" id="XP_017026481.1"/>
    </source>
</evidence>
<keyword evidence="2" id="KW-0677">Repeat</keyword>
<keyword evidence="1" id="KW-0479">Metal-binding</keyword>
<dbReference type="Pfam" id="PF13499">
    <property type="entry name" value="EF-hand_7"/>
    <property type="match status" value="2"/>
</dbReference>
<dbReference type="AlphaFoldDB" id="A0A6P4IUE5"/>
<dbReference type="PANTHER" id="PTHR23048:SF0">
    <property type="entry name" value="CALMODULIN LIKE 3"/>
    <property type="match status" value="1"/>
</dbReference>
<protein>
    <submittedName>
        <fullName evidence="6">Calmodulin-like</fullName>
    </submittedName>
</protein>
<organism evidence="5 6">
    <name type="scientific">Drosophila kikkawai</name>
    <name type="common">Fruit fly</name>
    <dbReference type="NCBI Taxonomy" id="30033"/>
    <lineage>
        <taxon>Eukaryota</taxon>
        <taxon>Metazoa</taxon>
        <taxon>Ecdysozoa</taxon>
        <taxon>Arthropoda</taxon>
        <taxon>Hexapoda</taxon>
        <taxon>Insecta</taxon>
        <taxon>Pterygota</taxon>
        <taxon>Neoptera</taxon>
        <taxon>Endopterygota</taxon>
        <taxon>Diptera</taxon>
        <taxon>Brachycera</taxon>
        <taxon>Muscomorpha</taxon>
        <taxon>Ephydroidea</taxon>
        <taxon>Drosophilidae</taxon>
        <taxon>Drosophila</taxon>
        <taxon>Sophophora</taxon>
    </lineage>
</organism>
<name>A0A6P4IUE5_DROKI</name>
<dbReference type="SUPFAM" id="SSF47473">
    <property type="entry name" value="EF-hand"/>
    <property type="match status" value="1"/>
</dbReference>
<gene>
    <name evidence="6" type="primary">LOC108077598</name>
</gene>
<dbReference type="CDD" id="cd00051">
    <property type="entry name" value="EFh"/>
    <property type="match status" value="2"/>
</dbReference>